<dbReference type="InterPro" id="IPR028098">
    <property type="entry name" value="Glyco_trans_4-like_N"/>
</dbReference>
<dbReference type="GO" id="GO:0016758">
    <property type="term" value="F:hexosyltransferase activity"/>
    <property type="evidence" value="ECO:0007669"/>
    <property type="project" value="TreeGrafter"/>
</dbReference>
<dbReference type="SUPFAM" id="SSF53756">
    <property type="entry name" value="UDP-Glycosyltransferase/glycogen phosphorylase"/>
    <property type="match status" value="1"/>
</dbReference>
<evidence type="ECO:0000259" key="1">
    <source>
        <dbReference type="Pfam" id="PF00534"/>
    </source>
</evidence>
<gene>
    <name evidence="3" type="ORF">HDF12_001201</name>
</gene>
<sequence length="388" mass="42067">MKILHIISSGGMYGAEAVILNMSRTLNQSSHSSVLGVFSNSANPNLQLHEVAIAQGIDSHLISCAGQIDRTVPASIRELIARTNADIVHAHGYKADIYSYFALRQSAVPLISTCHTWYDNDLAVSLYGMADRFVLRSYAAVVAVSEEVSQRLLKAGVRKDRVHIVRNGIDLRPFDNASPLLRSVSSQDQPPIVGLVGRLATEKGVDIFLRAAARVLVELPSTKFVVVGEGPDREQLELLIDELQIRRNVSMLGRRDDMSSVYASFDIMVSASRREGLPIAILEGMASSLPIIATAVGAVPTVVLDGRTGVLIPAENVETLASEIIKLLPNQARRQNLGSAAKKLVEEEFSAQRMTADYLRIYEQAIATKRQTAATPSSSSAVPQGKTK</sequence>
<keyword evidence="3" id="KW-0808">Transferase</keyword>
<dbReference type="PANTHER" id="PTHR45947:SF3">
    <property type="entry name" value="SULFOQUINOVOSYL TRANSFERASE SQD2"/>
    <property type="match status" value="1"/>
</dbReference>
<dbReference type="CDD" id="cd03801">
    <property type="entry name" value="GT4_PimA-like"/>
    <property type="match status" value="1"/>
</dbReference>
<comment type="caution">
    <text evidence="3">The sequence shown here is derived from an EMBL/GenBank/DDBJ whole genome shotgun (WGS) entry which is preliminary data.</text>
</comment>
<feature type="domain" description="Glycosyl transferase family 1" evidence="1">
    <location>
        <begin position="185"/>
        <end position="343"/>
    </location>
</feature>
<reference evidence="3 4" key="1">
    <citation type="submission" date="2020-07" db="EMBL/GenBank/DDBJ databases">
        <title>Genomic Encyclopedia of Type Strains, Phase IV (KMG-V): Genome sequencing to study the core and pangenomes of soil and plant-associated prokaryotes.</title>
        <authorList>
            <person name="Whitman W."/>
        </authorList>
    </citation>
    <scope>NUCLEOTIDE SEQUENCE [LARGE SCALE GENOMIC DNA]</scope>
    <source>
        <strain evidence="3 4">M8UP30</strain>
    </source>
</reference>
<dbReference type="InterPro" id="IPR001296">
    <property type="entry name" value="Glyco_trans_1"/>
</dbReference>
<dbReference type="Pfam" id="PF00534">
    <property type="entry name" value="Glycos_transf_1"/>
    <property type="match status" value="1"/>
</dbReference>
<evidence type="ECO:0000313" key="4">
    <source>
        <dbReference type="Proteomes" id="UP000534186"/>
    </source>
</evidence>
<evidence type="ECO:0000313" key="3">
    <source>
        <dbReference type="EMBL" id="NYF50836.1"/>
    </source>
</evidence>
<dbReference type="EMBL" id="JACCCV010000001">
    <property type="protein sequence ID" value="NYF50836.1"/>
    <property type="molecule type" value="Genomic_DNA"/>
</dbReference>
<dbReference type="InterPro" id="IPR050194">
    <property type="entry name" value="Glycosyltransferase_grp1"/>
</dbReference>
<dbReference type="PANTHER" id="PTHR45947">
    <property type="entry name" value="SULFOQUINOVOSYL TRANSFERASE SQD2"/>
    <property type="match status" value="1"/>
</dbReference>
<feature type="domain" description="Glycosyltransferase subfamily 4-like N-terminal" evidence="2">
    <location>
        <begin position="14"/>
        <end position="171"/>
    </location>
</feature>
<evidence type="ECO:0000259" key="2">
    <source>
        <dbReference type="Pfam" id="PF13439"/>
    </source>
</evidence>
<proteinExistence type="predicted"/>
<dbReference type="Proteomes" id="UP000534186">
    <property type="component" value="Unassembled WGS sequence"/>
</dbReference>
<protein>
    <submittedName>
        <fullName evidence="3">Glycosyltransferase involved in cell wall biosynthesis</fullName>
    </submittedName>
</protein>
<dbReference type="Pfam" id="PF13439">
    <property type="entry name" value="Glyco_transf_4"/>
    <property type="match status" value="1"/>
</dbReference>
<organism evidence="3 4">
    <name type="scientific">Tunturiibacter lichenicola</name>
    <dbReference type="NCBI Taxonomy" id="2051959"/>
    <lineage>
        <taxon>Bacteria</taxon>
        <taxon>Pseudomonadati</taxon>
        <taxon>Acidobacteriota</taxon>
        <taxon>Terriglobia</taxon>
        <taxon>Terriglobales</taxon>
        <taxon>Acidobacteriaceae</taxon>
        <taxon>Tunturiibacter</taxon>
    </lineage>
</organism>
<accession>A0A7Y9NK46</accession>
<name>A0A7Y9NK46_9BACT</name>
<dbReference type="AlphaFoldDB" id="A0A7Y9NK46"/>
<dbReference type="Gene3D" id="3.40.50.2000">
    <property type="entry name" value="Glycogen Phosphorylase B"/>
    <property type="match status" value="2"/>
</dbReference>